<proteinExistence type="predicted"/>
<protein>
    <submittedName>
        <fullName evidence="2">Uncharacterized protein</fullName>
    </submittedName>
</protein>
<feature type="compositionally biased region" description="Basic residues" evidence="1">
    <location>
        <begin position="123"/>
        <end position="141"/>
    </location>
</feature>
<evidence type="ECO:0000313" key="3">
    <source>
        <dbReference type="Proteomes" id="UP000722459"/>
    </source>
</evidence>
<evidence type="ECO:0000256" key="1">
    <source>
        <dbReference type="SAM" id="MobiDB-lite"/>
    </source>
</evidence>
<organism evidence="2 3">
    <name type="scientific">Candidatus Iainarchaeum sp</name>
    <dbReference type="NCBI Taxonomy" id="3101447"/>
    <lineage>
        <taxon>Archaea</taxon>
        <taxon>Candidatus Iainarchaeota</taxon>
        <taxon>Candidatus Iainarchaeia</taxon>
        <taxon>Candidatus Iainarchaeales</taxon>
        <taxon>Candidatus Iainarchaeaceae</taxon>
        <taxon>Candidatus Iainarchaeum</taxon>
    </lineage>
</organism>
<feature type="compositionally biased region" description="Low complexity" evidence="1">
    <location>
        <begin position="144"/>
        <end position="157"/>
    </location>
</feature>
<dbReference type="Proteomes" id="UP000722459">
    <property type="component" value="Unassembled WGS sequence"/>
</dbReference>
<name>A0A8T5GDT9_9ARCH</name>
<feature type="region of interest" description="Disordered" evidence="1">
    <location>
        <begin position="1"/>
        <end position="44"/>
    </location>
</feature>
<reference evidence="2" key="1">
    <citation type="journal article" date="2021" name="ISME J.">
        <title>Mercury methylation by metabolically versatile and cosmopolitan marine bacteria.</title>
        <authorList>
            <person name="Lin H."/>
            <person name="Ascher D.B."/>
            <person name="Myung Y."/>
            <person name="Lamborg C.H."/>
            <person name="Hallam S.J."/>
            <person name="Gionfriddo C.M."/>
            <person name="Holt K.E."/>
            <person name="Moreau J.W."/>
        </authorList>
    </citation>
    <scope>NUCLEOTIDE SEQUENCE</scope>
    <source>
        <strain evidence="2">SI075_bin30</strain>
    </source>
</reference>
<gene>
    <name evidence="2" type="ORF">HON47_00990</name>
</gene>
<comment type="caution">
    <text evidence="2">The sequence shown here is derived from an EMBL/GenBank/DDBJ whole genome shotgun (WGS) entry which is preliminary data.</text>
</comment>
<feature type="region of interest" description="Disordered" evidence="1">
    <location>
        <begin position="85"/>
        <end position="157"/>
    </location>
</feature>
<sequence length="258" mass="29417">MDEKNVPRRMKRFYREGKQPPGGDYPQERYNPSYNEESDFGNIPTMSYEDLEKNISDENKKEIQRLEHGDLEQKLALFEVEKFKKKNKRLPNKKESQQMADNLYTQFKDNEDLSMEETPREGRRGRRKGKERMPPSKRKRMNRDQAMQDQAAQDAAIAPKGNIKDLFGSAGASGAASKNIADEFKLDLDNDEKSNDLEELGELGAGADFNLESMDEQKTCPSCNEKTDKIIYCSKCGAAFCKKCGKDKCPKCGVTVKN</sequence>
<evidence type="ECO:0000313" key="2">
    <source>
        <dbReference type="EMBL" id="MBT4870131.1"/>
    </source>
</evidence>
<dbReference type="EMBL" id="JABJNZ010000018">
    <property type="protein sequence ID" value="MBT4870131.1"/>
    <property type="molecule type" value="Genomic_DNA"/>
</dbReference>
<accession>A0A8T5GDT9</accession>
<dbReference type="AlphaFoldDB" id="A0A8T5GDT9"/>
<feature type="compositionally biased region" description="Polar residues" evidence="1">
    <location>
        <begin position="97"/>
        <end position="107"/>
    </location>
</feature>